<proteinExistence type="predicted"/>
<gene>
    <name evidence="1" type="ORF">LSAA_7915</name>
</gene>
<evidence type="ECO:0000313" key="1">
    <source>
        <dbReference type="EMBL" id="CAF2886291.1"/>
    </source>
</evidence>
<dbReference type="AlphaFoldDB" id="A0A7R8CT81"/>
<dbReference type="EMBL" id="HG994582">
    <property type="protein sequence ID" value="CAF2886291.1"/>
    <property type="molecule type" value="Genomic_DNA"/>
</dbReference>
<reference evidence="1" key="1">
    <citation type="submission" date="2021-02" db="EMBL/GenBank/DDBJ databases">
        <authorList>
            <person name="Bekaert M."/>
        </authorList>
    </citation>
    <scope>NUCLEOTIDE SEQUENCE</scope>
    <source>
        <strain evidence="1">IoA-00</strain>
    </source>
</reference>
<dbReference type="Proteomes" id="UP000675881">
    <property type="component" value="Chromosome 3"/>
</dbReference>
<protein>
    <submittedName>
        <fullName evidence="1">(salmon louse) hypothetical protein</fullName>
    </submittedName>
</protein>
<accession>A0A7R8CT81</accession>
<name>A0A7R8CT81_LEPSM</name>
<keyword evidence="2" id="KW-1185">Reference proteome</keyword>
<organism evidence="1 2">
    <name type="scientific">Lepeophtheirus salmonis</name>
    <name type="common">Salmon louse</name>
    <name type="synonym">Caligus salmonis</name>
    <dbReference type="NCBI Taxonomy" id="72036"/>
    <lineage>
        <taxon>Eukaryota</taxon>
        <taxon>Metazoa</taxon>
        <taxon>Ecdysozoa</taxon>
        <taxon>Arthropoda</taxon>
        <taxon>Crustacea</taxon>
        <taxon>Multicrustacea</taxon>
        <taxon>Hexanauplia</taxon>
        <taxon>Copepoda</taxon>
        <taxon>Siphonostomatoida</taxon>
        <taxon>Caligidae</taxon>
        <taxon>Lepeophtheirus</taxon>
    </lineage>
</organism>
<sequence length="302" mass="34110">MRTKTITFLISLLILHDSFAIIQHVLPVCARPGLDLGVKSGSLLGSFGAAAYTGAISSCPTLIPHLTMVGGSGVLPALLSGPFAPVATIITAGLVGGALGGTAGSLISCREVGLQNGTHALIQEANYEQEDYENQYLWNSPSDLDYDSIDTMKDETDLYRYDPTNLQNVDINDDPSRNNWLSHNGQRSNMLDNTLRSKISVHGNHGIDRMKRRKYESSMRKAEENRKYKIRRLDHFKRQPILLSKRRSQLSRKAISKLLKSKFRKRFELVKLKKGKDKKLYMKRRRKNPFRSGFKRRRYSGK</sequence>
<evidence type="ECO:0000313" key="2">
    <source>
        <dbReference type="Proteomes" id="UP000675881"/>
    </source>
</evidence>